<dbReference type="SUPFAM" id="SSF54814">
    <property type="entry name" value="Prokaryotic type KH domain (KH-domain type II)"/>
    <property type="match status" value="2"/>
</dbReference>
<dbReference type="KEGG" id="mphe:HGG69_00860"/>
<evidence type="ECO:0000259" key="8">
    <source>
        <dbReference type="Pfam" id="PF08529"/>
    </source>
</evidence>
<keyword evidence="12" id="KW-1185">Reference proteome</keyword>
<dbReference type="PANTHER" id="PTHR22648:SF0">
    <property type="entry name" value="TRANSCRIPTION TERMINATION_ANTITERMINATION PROTEIN NUSA"/>
    <property type="match status" value="1"/>
</dbReference>
<dbReference type="SUPFAM" id="SSF50249">
    <property type="entry name" value="Nucleic acid-binding proteins"/>
    <property type="match status" value="1"/>
</dbReference>
<evidence type="ECO:0000256" key="3">
    <source>
        <dbReference type="ARBA" id="ARBA00022884"/>
    </source>
</evidence>
<dbReference type="RefSeq" id="WP_169604928.1">
    <property type="nucleotide sequence ID" value="NZ_CP051481.1"/>
</dbReference>
<dbReference type="GO" id="GO:0005829">
    <property type="term" value="C:cytosol"/>
    <property type="evidence" value="ECO:0007669"/>
    <property type="project" value="TreeGrafter"/>
</dbReference>
<dbReference type="AlphaFoldDB" id="A0A858U605"/>
<keyword evidence="4" id="KW-0805">Transcription regulation</keyword>
<evidence type="ECO:0000256" key="7">
    <source>
        <dbReference type="SAM" id="MobiDB-lite"/>
    </source>
</evidence>
<dbReference type="Proteomes" id="UP000501060">
    <property type="component" value="Chromosome"/>
</dbReference>
<proteinExistence type="predicted"/>
<dbReference type="InterPro" id="IPR036555">
    <property type="entry name" value="NusA_N_sf"/>
</dbReference>
<feature type="domain" description="NusA-like second KH" evidence="10">
    <location>
        <begin position="290"/>
        <end position="357"/>
    </location>
</feature>
<dbReference type="Pfam" id="PF26594">
    <property type="entry name" value="KH_NusA_2nd"/>
    <property type="match status" value="1"/>
</dbReference>
<evidence type="ECO:0000313" key="12">
    <source>
        <dbReference type="Proteomes" id="UP000501060"/>
    </source>
</evidence>
<keyword evidence="1" id="KW-0806">Transcription termination</keyword>
<dbReference type="InterPro" id="IPR013735">
    <property type="entry name" value="TF_NusA_N"/>
</dbReference>
<sequence length="515" mass="59067">MENNFFEEIYNLSQIKGIPIPKIKEMLETTIRKVFEKFDPDAELEFIFDEEKSNFKVINHTKMVVEDPQTDDEKDAFSPSIEITLTDARKIDPNIELEDNIAEEVLFEKFPKRVHSQILSQFNQLTREFEKQRIYEVYSTKIGEIVRAKFVSKLPKGFLFNLENNAVDAFMPHNKAFAKNMPSIGSYVDVVIEEVMEDSKAAQIIVSSSAAILLEKTLKSEIPEIADGQIEVVKIARMIGERSKVAVKASEGFTNDVLGSIIGKDSMRIQNIEALHGGEKIEVVEYSDDIKTFIMNAIAPSKVIDVIYKANKSTEKQPAFDVVVPESQHTLAIGQRGINVMLAVELTGAKINVVGQKLAEKQGLEYEWNGNVTPTEVEELEQGRKLRFNTNKQNKSRKSYDNQLIDLSGLFDKDIADFHTEFNTEDMNDFESKLFEDKDFDMNFDQDMEDLYKQIDEYESNTENDSDEKDDTDPYSKVTMNDYKEIAKQELNDFKEDKDLSVNVDDIDWDDSEWE</sequence>
<evidence type="ECO:0000256" key="2">
    <source>
        <dbReference type="ARBA" id="ARBA00022490"/>
    </source>
</evidence>
<dbReference type="GO" id="GO:0003723">
    <property type="term" value="F:RNA binding"/>
    <property type="evidence" value="ECO:0007669"/>
    <property type="project" value="UniProtKB-UniRule"/>
</dbReference>
<dbReference type="SUPFAM" id="SSF69705">
    <property type="entry name" value="Transcription factor NusA, N-terminal domain"/>
    <property type="match status" value="1"/>
</dbReference>
<dbReference type="CDD" id="cd22529">
    <property type="entry name" value="KH-II_NusA_rpt2"/>
    <property type="match status" value="1"/>
</dbReference>
<dbReference type="Gene3D" id="3.30.300.20">
    <property type="match status" value="2"/>
</dbReference>
<organism evidence="11 12">
    <name type="scientific">Mycoplasma phocoenae</name>
    <dbReference type="NCBI Taxonomy" id="754517"/>
    <lineage>
        <taxon>Bacteria</taxon>
        <taxon>Bacillati</taxon>
        <taxon>Mycoplasmatota</taxon>
        <taxon>Mollicutes</taxon>
        <taxon>Mycoplasmataceae</taxon>
        <taxon>Mycoplasma</taxon>
    </lineage>
</organism>
<keyword evidence="2" id="KW-0963">Cytoplasm</keyword>
<protein>
    <submittedName>
        <fullName evidence="11">Transcription termination/antitermination protein NusA</fullName>
    </submittedName>
</protein>
<dbReference type="InterPro" id="IPR058582">
    <property type="entry name" value="KH_NusA_2nd"/>
</dbReference>
<dbReference type="InterPro" id="IPR009019">
    <property type="entry name" value="KH_sf_prok-type"/>
</dbReference>
<evidence type="ECO:0000259" key="9">
    <source>
        <dbReference type="Pfam" id="PF13184"/>
    </source>
</evidence>
<keyword evidence="5" id="KW-0804">Transcription</keyword>
<evidence type="ECO:0000256" key="4">
    <source>
        <dbReference type="ARBA" id="ARBA00023015"/>
    </source>
</evidence>
<feature type="region of interest" description="Disordered" evidence="7">
    <location>
        <begin position="459"/>
        <end position="481"/>
    </location>
</feature>
<dbReference type="Pfam" id="PF08529">
    <property type="entry name" value="NusA_N"/>
    <property type="match status" value="1"/>
</dbReference>
<reference evidence="11 12" key="1">
    <citation type="submission" date="2020-04" db="EMBL/GenBank/DDBJ databases">
        <title>Novel Mycoplasma species detected in Phocoena phocoena (harbor porpoise) from the USA.</title>
        <authorList>
            <person name="Volokhov D.V."/>
        </authorList>
    </citation>
    <scope>NUCLEOTIDE SEQUENCE [LARGE SCALE GENOMIC DNA]</scope>
    <source>
        <strain evidence="11 12">Phocoena C-264-GEN</strain>
    </source>
</reference>
<evidence type="ECO:0000256" key="1">
    <source>
        <dbReference type="ARBA" id="ARBA00022472"/>
    </source>
</evidence>
<dbReference type="GO" id="GO:0006353">
    <property type="term" value="P:DNA-templated transcription termination"/>
    <property type="evidence" value="ECO:0007669"/>
    <property type="project" value="UniProtKB-KW"/>
</dbReference>
<dbReference type="Gene3D" id="2.40.50.140">
    <property type="entry name" value="Nucleic acid-binding proteins"/>
    <property type="match status" value="1"/>
</dbReference>
<gene>
    <name evidence="11" type="ORF">HGG69_00860</name>
</gene>
<dbReference type="EMBL" id="CP051481">
    <property type="protein sequence ID" value="QJG66877.1"/>
    <property type="molecule type" value="Genomic_DNA"/>
</dbReference>
<evidence type="ECO:0000256" key="6">
    <source>
        <dbReference type="PROSITE-ProRule" id="PRU00117"/>
    </source>
</evidence>
<accession>A0A858U605</accession>
<dbReference type="GO" id="GO:0031564">
    <property type="term" value="P:transcription antitermination"/>
    <property type="evidence" value="ECO:0007669"/>
    <property type="project" value="InterPro"/>
</dbReference>
<keyword evidence="3 6" id="KW-0694">RNA-binding</keyword>
<feature type="domain" description="Transcription factor NusA first KH" evidence="9">
    <location>
        <begin position="213"/>
        <end position="286"/>
    </location>
</feature>
<evidence type="ECO:0000256" key="5">
    <source>
        <dbReference type="ARBA" id="ARBA00023163"/>
    </source>
</evidence>
<evidence type="ECO:0000259" key="10">
    <source>
        <dbReference type="Pfam" id="PF26594"/>
    </source>
</evidence>
<feature type="domain" description="Transcription factor NusA N-terminal" evidence="8">
    <location>
        <begin position="5"/>
        <end position="132"/>
    </location>
</feature>
<dbReference type="InterPro" id="IPR015946">
    <property type="entry name" value="KH_dom-like_a/b"/>
</dbReference>
<dbReference type="PROSITE" id="PS50084">
    <property type="entry name" value="KH_TYPE_1"/>
    <property type="match status" value="1"/>
</dbReference>
<name>A0A858U605_9MOLU</name>
<dbReference type="InterPro" id="IPR025249">
    <property type="entry name" value="TF_NusA_KH_1st"/>
</dbReference>
<dbReference type="Gene3D" id="3.30.1480.10">
    <property type="entry name" value="NusA, N-terminal domain"/>
    <property type="match status" value="1"/>
</dbReference>
<dbReference type="InterPro" id="IPR030842">
    <property type="entry name" value="TF_NusA_bacterial"/>
</dbReference>
<dbReference type="GO" id="GO:0003700">
    <property type="term" value="F:DNA-binding transcription factor activity"/>
    <property type="evidence" value="ECO:0007669"/>
    <property type="project" value="InterPro"/>
</dbReference>
<evidence type="ECO:0000313" key="11">
    <source>
        <dbReference type="EMBL" id="QJG66877.1"/>
    </source>
</evidence>
<dbReference type="PANTHER" id="PTHR22648">
    <property type="entry name" value="TRANSCRIPTION TERMINATION FACTOR NUSA"/>
    <property type="match status" value="1"/>
</dbReference>
<dbReference type="InterPro" id="IPR012340">
    <property type="entry name" value="NA-bd_OB-fold"/>
</dbReference>
<feature type="compositionally biased region" description="Acidic residues" evidence="7">
    <location>
        <begin position="459"/>
        <end position="473"/>
    </location>
</feature>
<dbReference type="Pfam" id="PF13184">
    <property type="entry name" value="KH_NusA_1st"/>
    <property type="match status" value="1"/>
</dbReference>